<feature type="signal peptide" evidence="1">
    <location>
        <begin position="1"/>
        <end position="21"/>
    </location>
</feature>
<accession>A0A974MRE5</accession>
<dbReference type="RefSeq" id="WP_065843560.1">
    <property type="nucleotide sequence ID" value="NZ_CP059434.1"/>
</dbReference>
<dbReference type="Proteomes" id="UP000514628">
    <property type="component" value="Plasmid pCFViADRI1362_P2"/>
</dbReference>
<evidence type="ECO:0000313" key="2">
    <source>
        <dbReference type="EMBL" id="QMS59896.1"/>
    </source>
</evidence>
<proteinExistence type="predicted"/>
<organism evidence="2 3">
    <name type="scientific">Campylobacter fetus</name>
    <dbReference type="NCBI Taxonomy" id="196"/>
    <lineage>
        <taxon>Bacteria</taxon>
        <taxon>Pseudomonadati</taxon>
        <taxon>Campylobacterota</taxon>
        <taxon>Epsilonproteobacteria</taxon>
        <taxon>Campylobacterales</taxon>
        <taxon>Campylobacteraceae</taxon>
        <taxon>Campylobacter</taxon>
    </lineage>
</organism>
<feature type="chain" id="PRO_5036871312" description="Conjugal transfer protein TrbM" evidence="1">
    <location>
        <begin position="22"/>
        <end position="196"/>
    </location>
</feature>
<geneLocation type="plasmid" evidence="3">
    <name>pcfviadri1362_p2</name>
</geneLocation>
<dbReference type="AlphaFoldDB" id="A0A974MRE5"/>
<keyword evidence="1" id="KW-0732">Signal</keyword>
<evidence type="ECO:0008006" key="4">
    <source>
        <dbReference type="Google" id="ProtNLM"/>
    </source>
</evidence>
<evidence type="ECO:0000256" key="1">
    <source>
        <dbReference type="SAM" id="SignalP"/>
    </source>
</evidence>
<sequence>MKKVLSSLVLSTALVSSVAFANEQQNVFAPDVLTGDVKLACEAILCLSSSTRPGECAPSLHRYFSISAKKWKDTVKKRRNFLKLCPVGDSANNDKTFTDLRDNVIATLDNPCDLNALNSNLEYDELDFDTSYYFRGVRVSPKLPRSCEILSKNVYTNIKPKYKCSGEFYSRIDWDRGYTIQNGNKVAIKKDCWSFE</sequence>
<dbReference type="InterPro" id="IPR009989">
    <property type="entry name" value="TrbM"/>
</dbReference>
<protein>
    <recommendedName>
        <fullName evidence="4">Conjugal transfer protein TrbM</fullName>
    </recommendedName>
</protein>
<dbReference type="EMBL" id="CP059434">
    <property type="protein sequence ID" value="QMS59896.1"/>
    <property type="molecule type" value="Genomic_DNA"/>
</dbReference>
<name>A0A974MRE5_CAMFE</name>
<dbReference type="Pfam" id="PF07424">
    <property type="entry name" value="TrbM"/>
    <property type="match status" value="1"/>
</dbReference>
<reference evidence="3" key="1">
    <citation type="submission" date="2020-07" db="EMBL/GenBank/DDBJ databases">
        <title>A comparison of fourteen fully characterised mammalian-associated Campylobacter fetus isolates suggests a mechanism by which bovine-adapted biotypes have evolved high genomic plasticity.</title>
        <authorList>
            <person name="Nadin-Davis S.A."/>
            <person name="Chmara J.T."/>
            <person name="Carillo C."/>
            <person name="Amoako K."/>
            <person name="Goji N."/>
            <person name="Duceppe M.-O."/>
            <person name="Devenish J."/>
        </authorList>
    </citation>
    <scope>NUCLEOTIDE SEQUENCE [LARGE SCALE GENOMIC DNA]</scope>
    <source>
        <strain evidence="3">CFViADRI1362</strain>
        <plasmid evidence="3">pcfviadri1362_p2</plasmid>
    </source>
</reference>
<evidence type="ECO:0000313" key="3">
    <source>
        <dbReference type="Proteomes" id="UP000514628"/>
    </source>
</evidence>
<gene>
    <name evidence="2" type="ORF">GZ989_011320</name>
</gene>
<keyword evidence="2" id="KW-0614">Plasmid</keyword>